<keyword evidence="8 12" id="KW-0862">Zinc</keyword>
<feature type="domain" description="FTP" evidence="14">
    <location>
        <begin position="101"/>
        <end position="139"/>
    </location>
</feature>
<keyword evidence="5 12" id="KW-0479">Metal-binding</keyword>
<feature type="signal peptide" evidence="13">
    <location>
        <begin position="1"/>
        <end position="22"/>
    </location>
</feature>
<gene>
    <name evidence="15" type="ORF">EIP91_002534</name>
</gene>
<comment type="subcellular location">
    <subcellularLocation>
        <location evidence="1 13">Secreted</location>
    </subcellularLocation>
</comment>
<dbReference type="InterPro" id="IPR050371">
    <property type="entry name" value="Fungal_virulence_M36"/>
</dbReference>
<keyword evidence="16" id="KW-1185">Reference proteome</keyword>
<comment type="caution">
    <text evidence="15">The sequence shown here is derived from an EMBL/GenBank/DDBJ whole genome shotgun (WGS) entry which is preliminary data.</text>
</comment>
<evidence type="ECO:0000256" key="10">
    <source>
        <dbReference type="ARBA" id="ARBA00023145"/>
    </source>
</evidence>
<evidence type="ECO:0000256" key="2">
    <source>
        <dbReference type="ARBA" id="ARBA00006006"/>
    </source>
</evidence>
<evidence type="ECO:0000256" key="12">
    <source>
        <dbReference type="PIRSR" id="PIRSR601842-2"/>
    </source>
</evidence>
<evidence type="ECO:0000256" key="3">
    <source>
        <dbReference type="ARBA" id="ARBA00022525"/>
    </source>
</evidence>
<dbReference type="OrthoDB" id="3227768at2759"/>
<dbReference type="Pfam" id="PF07504">
    <property type="entry name" value="FTP"/>
    <property type="match status" value="1"/>
</dbReference>
<evidence type="ECO:0000256" key="5">
    <source>
        <dbReference type="ARBA" id="ARBA00022723"/>
    </source>
</evidence>
<feature type="chain" id="PRO_5021040560" description="Extracellular metalloproteinase" evidence="13">
    <location>
        <begin position="23"/>
        <end position="599"/>
    </location>
</feature>
<evidence type="ECO:0000313" key="15">
    <source>
        <dbReference type="EMBL" id="TCD65526.1"/>
    </source>
</evidence>
<proteinExistence type="inferred from homology"/>
<feature type="binding site" evidence="12">
    <location>
        <position position="432"/>
    </location>
    <ligand>
        <name>Zn(2+)</name>
        <dbReference type="ChEBI" id="CHEBI:29105"/>
        <note>catalytic</note>
    </ligand>
</feature>
<dbReference type="EMBL" id="RWJN01000176">
    <property type="protein sequence ID" value="TCD65526.1"/>
    <property type="molecule type" value="Genomic_DNA"/>
</dbReference>
<dbReference type="InterPro" id="IPR011096">
    <property type="entry name" value="FTP_domain"/>
</dbReference>
<dbReference type="Pfam" id="PF02128">
    <property type="entry name" value="Peptidase_M36"/>
    <property type="match status" value="1"/>
</dbReference>
<evidence type="ECO:0000313" key="16">
    <source>
        <dbReference type="Proteomes" id="UP000292702"/>
    </source>
</evidence>
<evidence type="ECO:0000256" key="1">
    <source>
        <dbReference type="ARBA" id="ARBA00004613"/>
    </source>
</evidence>
<keyword evidence="4 13" id="KW-0645">Protease</keyword>
<evidence type="ECO:0000256" key="8">
    <source>
        <dbReference type="ARBA" id="ARBA00022833"/>
    </source>
</evidence>
<keyword evidence="9 13" id="KW-0482">Metalloprotease</keyword>
<dbReference type="PANTHER" id="PTHR33478:SF1">
    <property type="entry name" value="EXTRACELLULAR METALLOPROTEINASE MEP"/>
    <property type="match status" value="1"/>
</dbReference>
<dbReference type="SUPFAM" id="SSF55486">
    <property type="entry name" value="Metalloproteases ('zincins'), catalytic domain"/>
    <property type="match status" value="1"/>
</dbReference>
<dbReference type="InterPro" id="IPR001842">
    <property type="entry name" value="Peptidase_M36"/>
</dbReference>
<dbReference type="GO" id="GO:0006508">
    <property type="term" value="P:proteolysis"/>
    <property type="evidence" value="ECO:0007669"/>
    <property type="project" value="UniProtKB-KW"/>
</dbReference>
<keyword evidence="3 13" id="KW-0964">Secreted</keyword>
<dbReference type="CDD" id="cd09596">
    <property type="entry name" value="M36"/>
    <property type="match status" value="1"/>
</dbReference>
<dbReference type="GO" id="GO:0004222">
    <property type="term" value="F:metalloendopeptidase activity"/>
    <property type="evidence" value="ECO:0007669"/>
    <property type="project" value="InterPro"/>
</dbReference>
<dbReference type="AlphaFoldDB" id="A0A4R0REH9"/>
<dbReference type="EC" id="3.4.24.-" evidence="13"/>
<feature type="active site" evidence="11">
    <location>
        <position position="404"/>
    </location>
</feature>
<keyword evidence="10 13" id="KW-0865">Zymogen</keyword>
<dbReference type="Gene3D" id="3.10.170.10">
    <property type="match status" value="1"/>
</dbReference>
<feature type="binding site" evidence="12">
    <location>
        <position position="403"/>
    </location>
    <ligand>
        <name>Zn(2+)</name>
        <dbReference type="ChEBI" id="CHEBI:29105"/>
        <note>catalytic</note>
    </ligand>
</feature>
<dbReference type="Proteomes" id="UP000292702">
    <property type="component" value="Unassembled WGS sequence"/>
</dbReference>
<dbReference type="GO" id="GO:0008270">
    <property type="term" value="F:zinc ion binding"/>
    <property type="evidence" value="ECO:0007669"/>
    <property type="project" value="InterPro"/>
</dbReference>
<keyword evidence="6 13" id="KW-0732">Signal</keyword>
<evidence type="ECO:0000256" key="4">
    <source>
        <dbReference type="ARBA" id="ARBA00022670"/>
    </source>
</evidence>
<evidence type="ECO:0000256" key="7">
    <source>
        <dbReference type="ARBA" id="ARBA00022801"/>
    </source>
</evidence>
<feature type="binding site" evidence="12">
    <location>
        <position position="226"/>
    </location>
    <ligand>
        <name>Zn(2+)</name>
        <dbReference type="ChEBI" id="CHEBI:29105"/>
        <note>catalytic</note>
    </ligand>
</feature>
<comment type="similarity">
    <text evidence="2 13">Belongs to the peptidase M36 family.</text>
</comment>
<evidence type="ECO:0000256" key="11">
    <source>
        <dbReference type="PIRSR" id="PIRSR601842-1"/>
    </source>
</evidence>
<feature type="binding site" evidence="12">
    <location>
        <position position="407"/>
    </location>
    <ligand>
        <name>Zn(2+)</name>
        <dbReference type="ChEBI" id="CHEBI:29105"/>
        <note>catalytic</note>
    </ligand>
</feature>
<organism evidence="15 16">
    <name type="scientific">Steccherinum ochraceum</name>
    <dbReference type="NCBI Taxonomy" id="92696"/>
    <lineage>
        <taxon>Eukaryota</taxon>
        <taxon>Fungi</taxon>
        <taxon>Dikarya</taxon>
        <taxon>Basidiomycota</taxon>
        <taxon>Agaricomycotina</taxon>
        <taxon>Agaricomycetes</taxon>
        <taxon>Polyporales</taxon>
        <taxon>Steccherinaceae</taxon>
        <taxon>Steccherinum</taxon>
    </lineage>
</organism>
<keyword evidence="7 13" id="KW-0378">Hydrolase</keyword>
<dbReference type="Gene3D" id="1.10.390.10">
    <property type="entry name" value="Neutral Protease Domain 2"/>
    <property type="match status" value="1"/>
</dbReference>
<dbReference type="InterPro" id="IPR027268">
    <property type="entry name" value="Peptidase_M4/M1_CTD_sf"/>
</dbReference>
<protein>
    <recommendedName>
        <fullName evidence="13">Extracellular metalloproteinase</fullName>
        <ecNumber evidence="13">3.4.24.-</ecNumber>
    </recommendedName>
    <alternativeName>
        <fullName evidence="13">Fungalysin</fullName>
    </alternativeName>
</protein>
<evidence type="ECO:0000256" key="13">
    <source>
        <dbReference type="RuleBase" id="RU364017"/>
    </source>
</evidence>
<sequence>MQFSKFFNSVLLAVLYASAASASPLAPGAKHSTHRVREISSDLKLETFHPESSYQTFGTGIDHPLAKRADGSVGDAAAAFVESQLGVKASDVQVKSTSETSEAKHAYIQQRVYGVPFANAVANVAFNKDDKVVAFGSSFVKPKSVASSTPSVAIEDAIATAEQKLNGKFDTESFPAPTLEYVAQQDGNAVLTHVFQVRNEDTFDWYEAFVDAHSGALVSVTDFKAHATYRVVPITSQDITEGFQNLVDPQDPDSSPEGWHTGSTTALTTSGNNAVAYKGTQSNVTKQSGSDAFIFQQDPKKQPTVAVNVDAARTNAFYIVNTVHDINYKYGFTEKTFNFQNDNFGQGGAGNDRVLISVQDSAGTDNAFFTTPPDGQSGLMQMFIFDLTNPDRDGALNNDIVSHENTHGTTNRLTGGGTARCLQTTEAGGLGEGWSDAFAEWSEWKTAEVTDWVSGVYVLNNAAGVRSHPYSTSPTSNPLRYSSVATLNEVHNIGEVWANLLHNVYAALVGAHGFSTTAHTDASGSEGNIVYYHLFIDALPLQPCNPTFVTARDAWIQADVNRYGGANKCLLWKTFASRGLGVNAKSGVYKDDSTVPDGC</sequence>
<comment type="cofactor">
    <cofactor evidence="12">
        <name>Zn(2+)</name>
        <dbReference type="ChEBI" id="CHEBI:29105"/>
    </cofactor>
    <text evidence="12">Binds 1 zinc ion per subunit.</text>
</comment>
<name>A0A4R0REH9_9APHY</name>
<dbReference type="PANTHER" id="PTHR33478">
    <property type="entry name" value="EXTRACELLULAR METALLOPROTEINASE MEP"/>
    <property type="match status" value="1"/>
</dbReference>
<dbReference type="PRINTS" id="PR00999">
    <property type="entry name" value="FUNGALYSIN"/>
</dbReference>
<evidence type="ECO:0000256" key="6">
    <source>
        <dbReference type="ARBA" id="ARBA00022729"/>
    </source>
</evidence>
<evidence type="ECO:0000259" key="14">
    <source>
        <dbReference type="Pfam" id="PF07504"/>
    </source>
</evidence>
<dbReference type="GO" id="GO:0005615">
    <property type="term" value="C:extracellular space"/>
    <property type="evidence" value="ECO:0007669"/>
    <property type="project" value="InterPro"/>
</dbReference>
<evidence type="ECO:0000256" key="9">
    <source>
        <dbReference type="ARBA" id="ARBA00023049"/>
    </source>
</evidence>
<reference evidence="15 16" key="1">
    <citation type="submission" date="2018-11" db="EMBL/GenBank/DDBJ databases">
        <title>Genome assembly of Steccherinum ochraceum LE-BIN_3174, the white-rot fungus of the Steccherinaceae family (The Residual Polyporoid clade, Polyporales, Basidiomycota).</title>
        <authorList>
            <person name="Fedorova T.V."/>
            <person name="Glazunova O.A."/>
            <person name="Landesman E.O."/>
            <person name="Moiseenko K.V."/>
            <person name="Psurtseva N.V."/>
            <person name="Savinova O.S."/>
            <person name="Shakhova N.V."/>
            <person name="Tyazhelova T.V."/>
            <person name="Vasina D.V."/>
        </authorList>
    </citation>
    <scope>NUCLEOTIDE SEQUENCE [LARGE SCALE GENOMIC DNA]</scope>
    <source>
        <strain evidence="15 16">LE-BIN_3174</strain>
    </source>
</reference>
<accession>A0A4R0REH9</accession>